<dbReference type="InterPro" id="IPR016181">
    <property type="entry name" value="Acyl_CoA_acyltransferase"/>
</dbReference>
<dbReference type="EMBL" id="JAFHKK010000018">
    <property type="protein sequence ID" value="MBN2964828.1"/>
    <property type="molecule type" value="Genomic_DNA"/>
</dbReference>
<dbReference type="RefSeq" id="WP_205459376.1">
    <property type="nucleotide sequence ID" value="NZ_JAFHKK010000018.1"/>
</dbReference>
<gene>
    <name evidence="1" type="ORF">JWV37_08545</name>
</gene>
<reference evidence="1 2" key="2">
    <citation type="submission" date="2021-02" db="EMBL/GenBank/DDBJ databases">
        <title>Sulfurospirillum tamanensis sp. nov.</title>
        <authorList>
            <person name="Frolova A."/>
            <person name="Merkel A."/>
            <person name="Slobodkin A."/>
        </authorList>
    </citation>
    <scope>NUCLEOTIDE SEQUENCE [LARGE SCALE GENOMIC DNA]</scope>
    <source>
        <strain evidence="1 2">T05b</strain>
    </source>
</reference>
<reference evidence="2" key="1">
    <citation type="submission" date="2021-02" db="EMBL/GenBank/DDBJ databases">
        <title>Sulfurospirillum tamanensis sp. nov.</title>
        <authorList>
            <person name="Merkel A.Y."/>
        </authorList>
    </citation>
    <scope>NUCLEOTIDE SEQUENCE [LARGE SCALE GENOMIC DNA]</scope>
    <source>
        <strain evidence="2">T05b</strain>
    </source>
</reference>
<comment type="caution">
    <text evidence="1">The sequence shown here is derived from an EMBL/GenBank/DDBJ whole genome shotgun (WGS) entry which is preliminary data.</text>
</comment>
<sequence length="154" mass="17730">MSTPFSVRIATRDDASSIAEFNVFFAKANENRQLSLPVTAAGVRYVFDSFNNGLYVVAEREGEIVAVTMVTREWSDWNNGLFYCIQDIFVLAQDPCREIHDALLNKVRALAKEHENVCGIRLYAHKDDSQSQEHYQKLNLKKTPYRIYDEVFSQ</sequence>
<proteinExistence type="predicted"/>
<accession>A0ABS2WTB1</accession>
<evidence type="ECO:0000313" key="1">
    <source>
        <dbReference type="EMBL" id="MBN2964828.1"/>
    </source>
</evidence>
<protein>
    <submittedName>
        <fullName evidence="1">GNAT family N-acetyltransferase</fullName>
    </submittedName>
</protein>
<dbReference type="SUPFAM" id="SSF55729">
    <property type="entry name" value="Acyl-CoA N-acyltransferases (Nat)"/>
    <property type="match status" value="1"/>
</dbReference>
<evidence type="ECO:0000313" key="2">
    <source>
        <dbReference type="Proteomes" id="UP000703590"/>
    </source>
</evidence>
<dbReference type="Gene3D" id="3.40.630.30">
    <property type="match status" value="1"/>
</dbReference>
<organism evidence="1 2">
    <name type="scientific">Sulfurospirillum tamanense</name>
    <dbReference type="NCBI Taxonomy" id="2813362"/>
    <lineage>
        <taxon>Bacteria</taxon>
        <taxon>Pseudomonadati</taxon>
        <taxon>Campylobacterota</taxon>
        <taxon>Epsilonproteobacteria</taxon>
        <taxon>Campylobacterales</taxon>
        <taxon>Sulfurospirillaceae</taxon>
        <taxon>Sulfurospirillum</taxon>
    </lineage>
</organism>
<reference evidence="1 2" key="3">
    <citation type="submission" date="2021-02" db="EMBL/GenBank/DDBJ databases">
        <authorList>
            <person name="Merkel A.Y."/>
        </authorList>
    </citation>
    <scope>NUCLEOTIDE SEQUENCE [LARGE SCALE GENOMIC DNA]</scope>
    <source>
        <strain evidence="1 2">T05b</strain>
    </source>
</reference>
<keyword evidence="2" id="KW-1185">Reference proteome</keyword>
<dbReference type="Proteomes" id="UP000703590">
    <property type="component" value="Unassembled WGS sequence"/>
</dbReference>
<name>A0ABS2WTB1_9BACT</name>